<sequence length="165" mass="17922">MKDSATPRAHRRPALLRLACAAQLFTILLAPAWAQHSPGHGGNPGAHGGAPGWHGGGHGPGPAWHGDIRHFNDHDRHVWSGGHWYHGPHSGHDGWWWVVGGTWYPYGVPVYPYPNPYIPPLLVPSPPPGVAAVPQFWYFCPGTGAYYPYIASCPGGWVQVPAQVR</sequence>
<dbReference type="RefSeq" id="WP_258822174.1">
    <property type="nucleotide sequence ID" value="NZ_JANUHB010000002.1"/>
</dbReference>
<evidence type="ECO:0000256" key="1">
    <source>
        <dbReference type="SAM" id="MobiDB-lite"/>
    </source>
</evidence>
<organism evidence="3 4">
    <name type="scientific">Massilia agilis</name>
    <dbReference type="NCBI Taxonomy" id="1811226"/>
    <lineage>
        <taxon>Bacteria</taxon>
        <taxon>Pseudomonadati</taxon>
        <taxon>Pseudomonadota</taxon>
        <taxon>Betaproteobacteria</taxon>
        <taxon>Burkholderiales</taxon>
        <taxon>Oxalobacteraceae</taxon>
        <taxon>Telluria group</taxon>
        <taxon>Massilia</taxon>
    </lineage>
</organism>
<evidence type="ECO:0000256" key="2">
    <source>
        <dbReference type="SAM" id="SignalP"/>
    </source>
</evidence>
<gene>
    <name evidence="3" type="ORF">NX774_10795</name>
</gene>
<protein>
    <submittedName>
        <fullName evidence="3">Uncharacterized protein</fullName>
    </submittedName>
</protein>
<feature type="compositionally biased region" description="Gly residues" evidence="1">
    <location>
        <begin position="39"/>
        <end position="59"/>
    </location>
</feature>
<reference evidence="3 4" key="1">
    <citation type="submission" date="2022-08" db="EMBL/GenBank/DDBJ databases">
        <title>Reclassification of Massilia species as members of the genera Telluria, Duganella, Pseudoduganella, Mokoshia gen. nov. and Zemynaea gen. nov. using orthogonal and non-orthogonal genome-based approaches.</title>
        <authorList>
            <person name="Bowman J.P."/>
        </authorList>
    </citation>
    <scope>NUCLEOTIDE SEQUENCE [LARGE SCALE GENOMIC DNA]</scope>
    <source>
        <strain evidence="3 4">JCM 31605</strain>
    </source>
</reference>
<keyword evidence="2" id="KW-0732">Signal</keyword>
<evidence type="ECO:0000313" key="4">
    <source>
        <dbReference type="Proteomes" id="UP001206126"/>
    </source>
</evidence>
<dbReference type="Proteomes" id="UP001206126">
    <property type="component" value="Unassembled WGS sequence"/>
</dbReference>
<dbReference type="EMBL" id="JANUHB010000002">
    <property type="protein sequence ID" value="MCS0808405.1"/>
    <property type="molecule type" value="Genomic_DNA"/>
</dbReference>
<accession>A0ABT2DAT4</accession>
<name>A0ABT2DAT4_9BURK</name>
<comment type="caution">
    <text evidence="3">The sequence shown here is derived from an EMBL/GenBank/DDBJ whole genome shotgun (WGS) entry which is preliminary data.</text>
</comment>
<feature type="signal peptide" evidence="2">
    <location>
        <begin position="1"/>
        <end position="34"/>
    </location>
</feature>
<evidence type="ECO:0000313" key="3">
    <source>
        <dbReference type="EMBL" id="MCS0808405.1"/>
    </source>
</evidence>
<keyword evidence="4" id="KW-1185">Reference proteome</keyword>
<feature type="region of interest" description="Disordered" evidence="1">
    <location>
        <begin position="38"/>
        <end position="59"/>
    </location>
</feature>
<proteinExistence type="predicted"/>
<feature type="chain" id="PRO_5045645622" evidence="2">
    <location>
        <begin position="35"/>
        <end position="165"/>
    </location>
</feature>